<gene>
    <name evidence="1" type="ORF">C7459_102312</name>
</gene>
<dbReference type="EMBL" id="QGGL01000002">
    <property type="protein sequence ID" value="PWK16065.1"/>
    <property type="molecule type" value="Genomic_DNA"/>
</dbReference>
<organism evidence="1 2">
    <name type="scientific">Tumebacillus permanentifrigoris</name>
    <dbReference type="NCBI Taxonomy" id="378543"/>
    <lineage>
        <taxon>Bacteria</taxon>
        <taxon>Bacillati</taxon>
        <taxon>Bacillota</taxon>
        <taxon>Bacilli</taxon>
        <taxon>Bacillales</taxon>
        <taxon>Alicyclobacillaceae</taxon>
        <taxon>Tumebacillus</taxon>
    </lineage>
</organism>
<sequence length="150" mass="17215">MTKVGLMKAIQSFLQENVREFSFETNEQTEKAPAVVLHGLPPKGEKDTPDFPFIIVRLLEGESNDSGSKAQVKLIFGTYSEDFDGIIDLMNLMERVEQALFKKGILEKRYRIENPFKWKVPEEQPAPEWLGEAVSIWSVPQVTEEVQWND</sequence>
<evidence type="ECO:0000313" key="1">
    <source>
        <dbReference type="EMBL" id="PWK16065.1"/>
    </source>
</evidence>
<comment type="caution">
    <text evidence="1">The sequence shown here is derived from an EMBL/GenBank/DDBJ whole genome shotgun (WGS) entry which is preliminary data.</text>
</comment>
<dbReference type="OrthoDB" id="9802878at2"/>
<protein>
    <submittedName>
        <fullName evidence="1">Uncharacterized protein</fullName>
    </submittedName>
</protein>
<dbReference type="RefSeq" id="WP_109686491.1">
    <property type="nucleotide sequence ID" value="NZ_QGGL01000002.1"/>
</dbReference>
<reference evidence="1 2" key="1">
    <citation type="submission" date="2018-05" db="EMBL/GenBank/DDBJ databases">
        <title>Genomic Encyclopedia of Type Strains, Phase IV (KMG-IV): sequencing the most valuable type-strain genomes for metagenomic binning, comparative biology and taxonomic classification.</title>
        <authorList>
            <person name="Goeker M."/>
        </authorList>
    </citation>
    <scope>NUCLEOTIDE SEQUENCE [LARGE SCALE GENOMIC DNA]</scope>
    <source>
        <strain evidence="1 2">DSM 18773</strain>
    </source>
</reference>
<dbReference type="AlphaFoldDB" id="A0A316DDK7"/>
<accession>A0A316DDK7</accession>
<evidence type="ECO:0000313" key="2">
    <source>
        <dbReference type="Proteomes" id="UP000245634"/>
    </source>
</evidence>
<dbReference type="Proteomes" id="UP000245634">
    <property type="component" value="Unassembled WGS sequence"/>
</dbReference>
<keyword evidence="2" id="KW-1185">Reference proteome</keyword>
<proteinExistence type="predicted"/>
<name>A0A316DDK7_9BACL</name>